<dbReference type="Proteomes" id="UP000010798">
    <property type="component" value="Chromosome"/>
</dbReference>
<keyword evidence="5" id="KW-1185">Reference proteome</keyword>
<feature type="transmembrane region" description="Helical" evidence="2">
    <location>
        <begin position="48"/>
        <end position="72"/>
    </location>
</feature>
<feature type="region of interest" description="Disordered" evidence="1">
    <location>
        <begin position="1"/>
        <end position="32"/>
    </location>
</feature>
<sequence length="372" mass="39556">MNIRAKLGGEDRPGASACRCQASPKSRGASLRPGGGVRLRARQVRLSGFTLIELLVVIAIIAVLIALLLPAVQAAREAARRMHCTNNLKQLGLAMHNYESTLGSLPGMGSGRRWYSIQARLLPFVEQANLQRVFASDEDLFLFTGTSTINLAQQTAAATVVGLFLCPSDGRSPVFTGYNAATFAGTNYMACIGSGNPAQFYYDPRYPTDGVFWSDSGVRMAELQDGTSNTMLMSESLLGHGSNVTGPQPADPERQAAGLSSVAKVLTGVPGSIPTLSDALCAAATSWNGDRGISWIWGQTPKGCFDAQRMPNAPIPDCTTNGLGFFKAASRHPGGVNVLFGDGRVQFVRDGLQPQIWRGLATRAGNEVVGEY</sequence>
<dbReference type="Pfam" id="PF07963">
    <property type="entry name" value="N_methyl"/>
    <property type="match status" value="1"/>
</dbReference>
<dbReference type="HOGENOM" id="CLU_041661_0_0_0"/>
<dbReference type="RefSeq" id="WP_015249636.1">
    <property type="nucleotide sequence ID" value="NC_019892.1"/>
</dbReference>
<evidence type="ECO:0000256" key="2">
    <source>
        <dbReference type="SAM" id="Phobius"/>
    </source>
</evidence>
<dbReference type="InterPro" id="IPR012902">
    <property type="entry name" value="N_methyl_site"/>
</dbReference>
<reference evidence="4 5" key="1">
    <citation type="submission" date="2012-02" db="EMBL/GenBank/DDBJ databases">
        <title>Complete sequence of chromosome of Singulisphaera acidiphila DSM 18658.</title>
        <authorList>
            <consortium name="US DOE Joint Genome Institute (JGI-PGF)"/>
            <person name="Lucas S."/>
            <person name="Copeland A."/>
            <person name="Lapidus A."/>
            <person name="Glavina del Rio T."/>
            <person name="Dalin E."/>
            <person name="Tice H."/>
            <person name="Bruce D."/>
            <person name="Goodwin L."/>
            <person name="Pitluck S."/>
            <person name="Peters L."/>
            <person name="Ovchinnikova G."/>
            <person name="Chertkov O."/>
            <person name="Kyrpides N."/>
            <person name="Mavromatis K."/>
            <person name="Ivanova N."/>
            <person name="Brettin T."/>
            <person name="Detter J.C."/>
            <person name="Han C."/>
            <person name="Larimer F."/>
            <person name="Land M."/>
            <person name="Hauser L."/>
            <person name="Markowitz V."/>
            <person name="Cheng J.-F."/>
            <person name="Hugenholtz P."/>
            <person name="Woyke T."/>
            <person name="Wu D."/>
            <person name="Tindall B."/>
            <person name="Pomrenke H."/>
            <person name="Brambilla E."/>
            <person name="Klenk H.-P."/>
            <person name="Eisen J.A."/>
        </authorList>
    </citation>
    <scope>NUCLEOTIDE SEQUENCE [LARGE SCALE GENOMIC DNA]</scope>
    <source>
        <strain evidence="5">ATCC BAA-1392 / DSM 18658 / VKM B-2454 / MOB10</strain>
    </source>
</reference>
<feature type="domain" description="DUF1559" evidence="3">
    <location>
        <begin position="73"/>
        <end position="353"/>
    </location>
</feature>
<dbReference type="SUPFAM" id="SSF54523">
    <property type="entry name" value="Pili subunits"/>
    <property type="match status" value="1"/>
</dbReference>
<dbReference type="EMBL" id="CP003364">
    <property type="protein sequence ID" value="AGA30553.1"/>
    <property type="molecule type" value="Genomic_DNA"/>
</dbReference>
<dbReference type="InterPro" id="IPR045584">
    <property type="entry name" value="Pilin-like"/>
</dbReference>
<evidence type="ECO:0000256" key="1">
    <source>
        <dbReference type="SAM" id="MobiDB-lite"/>
    </source>
</evidence>
<dbReference type="KEGG" id="saci:Sinac_6477"/>
<dbReference type="InterPro" id="IPR027558">
    <property type="entry name" value="Pre_pil_HX9DG_C"/>
</dbReference>
<protein>
    <submittedName>
        <fullName evidence="4">Prepilin-type N-terminal cleavage/methylation domain-containing protein</fullName>
    </submittedName>
</protein>
<gene>
    <name evidence="4" type="ordered locus">Sinac_6477</name>
</gene>
<dbReference type="PANTHER" id="PTHR30093">
    <property type="entry name" value="GENERAL SECRETION PATHWAY PROTEIN G"/>
    <property type="match status" value="1"/>
</dbReference>
<dbReference type="InterPro" id="IPR011453">
    <property type="entry name" value="DUF1559"/>
</dbReference>
<proteinExistence type="predicted"/>
<keyword evidence="2" id="KW-0472">Membrane</keyword>
<name>L0DNX1_SINAD</name>
<dbReference type="NCBIfam" id="TIGR02532">
    <property type="entry name" value="IV_pilin_GFxxxE"/>
    <property type="match status" value="1"/>
</dbReference>
<dbReference type="Pfam" id="PF07596">
    <property type="entry name" value="SBP_bac_10"/>
    <property type="match status" value="1"/>
</dbReference>
<dbReference type="PROSITE" id="PS00409">
    <property type="entry name" value="PROKAR_NTER_METHYL"/>
    <property type="match status" value="1"/>
</dbReference>
<evidence type="ECO:0000313" key="4">
    <source>
        <dbReference type="EMBL" id="AGA30553.1"/>
    </source>
</evidence>
<dbReference type="eggNOG" id="COG2165">
    <property type="taxonomic scope" value="Bacteria"/>
</dbReference>
<dbReference type="AlphaFoldDB" id="L0DNX1"/>
<dbReference type="NCBIfam" id="TIGR04294">
    <property type="entry name" value="pre_pil_HX9DG"/>
    <property type="match status" value="1"/>
</dbReference>
<accession>L0DNX1</accession>
<dbReference type="Gene3D" id="3.30.700.10">
    <property type="entry name" value="Glycoprotein, Type 4 Pilin"/>
    <property type="match status" value="1"/>
</dbReference>
<dbReference type="STRING" id="886293.Sinac_6477"/>
<evidence type="ECO:0000259" key="3">
    <source>
        <dbReference type="Pfam" id="PF07596"/>
    </source>
</evidence>
<keyword evidence="2" id="KW-1133">Transmembrane helix</keyword>
<evidence type="ECO:0000313" key="5">
    <source>
        <dbReference type="Proteomes" id="UP000010798"/>
    </source>
</evidence>
<dbReference type="PANTHER" id="PTHR30093:SF2">
    <property type="entry name" value="TYPE II SECRETION SYSTEM PROTEIN H"/>
    <property type="match status" value="1"/>
</dbReference>
<organism evidence="4 5">
    <name type="scientific">Singulisphaera acidiphila (strain ATCC BAA-1392 / DSM 18658 / VKM B-2454 / MOB10)</name>
    <dbReference type="NCBI Taxonomy" id="886293"/>
    <lineage>
        <taxon>Bacteria</taxon>
        <taxon>Pseudomonadati</taxon>
        <taxon>Planctomycetota</taxon>
        <taxon>Planctomycetia</taxon>
        <taxon>Isosphaerales</taxon>
        <taxon>Isosphaeraceae</taxon>
        <taxon>Singulisphaera</taxon>
    </lineage>
</organism>
<keyword evidence="2" id="KW-0812">Transmembrane</keyword>